<evidence type="ECO:0000313" key="1">
    <source>
        <dbReference type="EMBL" id="UQX89217.1"/>
    </source>
</evidence>
<evidence type="ECO:0000313" key="2">
    <source>
        <dbReference type="Proteomes" id="UP001056336"/>
    </source>
</evidence>
<dbReference type="Proteomes" id="UP001056336">
    <property type="component" value="Chromosome"/>
</dbReference>
<reference evidence="1" key="1">
    <citation type="journal article" date="2018" name="Int. J. Syst. Evol. Microbiol.">
        <title>Jatrophihabitans telluris sp. nov., isolated from sediment soil of lava forest wetlands and the emended description of the genus Jatrophihabitans.</title>
        <authorList>
            <person name="Lee K.C."/>
            <person name="Suh M.K."/>
            <person name="Eom M.K."/>
            <person name="Kim K.K."/>
            <person name="Kim J.S."/>
            <person name="Kim D.S."/>
            <person name="Ko S.H."/>
            <person name="Shin Y.K."/>
            <person name="Lee J.S."/>
        </authorList>
    </citation>
    <scope>NUCLEOTIDE SEQUENCE</scope>
    <source>
        <strain evidence="1">N237</strain>
    </source>
</reference>
<name>A0ABY4R1M6_9ACTN</name>
<proteinExistence type="predicted"/>
<keyword evidence="2" id="KW-1185">Reference proteome</keyword>
<gene>
    <name evidence="1" type="ORF">M6D93_04235</name>
</gene>
<organism evidence="1 2">
    <name type="scientific">Jatrophihabitans telluris</name>
    <dbReference type="NCBI Taxonomy" id="2038343"/>
    <lineage>
        <taxon>Bacteria</taxon>
        <taxon>Bacillati</taxon>
        <taxon>Actinomycetota</taxon>
        <taxon>Actinomycetes</taxon>
        <taxon>Jatrophihabitantales</taxon>
        <taxon>Jatrophihabitantaceae</taxon>
        <taxon>Jatrophihabitans</taxon>
    </lineage>
</organism>
<dbReference type="RefSeq" id="WP_249773113.1">
    <property type="nucleotide sequence ID" value="NZ_CP097332.1"/>
</dbReference>
<sequence>MNIELLVVPDCPNESAAIDLINTAVADTAVTATVTTTVISTFEVAVSRGFVGSPTILINGHDPFAQGGSGVGLACRVYPTPTGSAGLPPLRDLRQALKREAASGKTFA</sequence>
<protein>
    <submittedName>
        <fullName evidence="1">Thioredoxin family protein</fullName>
    </submittedName>
</protein>
<dbReference type="EMBL" id="CP097332">
    <property type="protein sequence ID" value="UQX89217.1"/>
    <property type="molecule type" value="Genomic_DNA"/>
</dbReference>
<reference evidence="1" key="2">
    <citation type="submission" date="2022-05" db="EMBL/GenBank/DDBJ databases">
        <authorList>
            <person name="Kim J.-S."/>
            <person name="Lee K."/>
            <person name="Suh M."/>
            <person name="Eom M."/>
            <person name="Kim J.-S."/>
            <person name="Kim D.-S."/>
            <person name="Ko S.-H."/>
            <person name="Shin Y."/>
            <person name="Lee J.-S."/>
        </authorList>
    </citation>
    <scope>NUCLEOTIDE SEQUENCE</scope>
    <source>
        <strain evidence="1">N237</strain>
    </source>
</reference>
<accession>A0ABY4R1M6</accession>